<dbReference type="AlphaFoldDB" id="A0A915HLK3"/>
<dbReference type="Proteomes" id="UP000887565">
    <property type="component" value="Unplaced"/>
</dbReference>
<feature type="region of interest" description="Disordered" evidence="1">
    <location>
        <begin position="14"/>
        <end position="39"/>
    </location>
</feature>
<keyword evidence="2" id="KW-1185">Reference proteome</keyword>
<organism evidence="2 3">
    <name type="scientific">Romanomermis culicivorax</name>
    <name type="common">Nematode worm</name>
    <dbReference type="NCBI Taxonomy" id="13658"/>
    <lineage>
        <taxon>Eukaryota</taxon>
        <taxon>Metazoa</taxon>
        <taxon>Ecdysozoa</taxon>
        <taxon>Nematoda</taxon>
        <taxon>Enoplea</taxon>
        <taxon>Dorylaimia</taxon>
        <taxon>Mermithida</taxon>
        <taxon>Mermithoidea</taxon>
        <taxon>Mermithidae</taxon>
        <taxon>Romanomermis</taxon>
    </lineage>
</organism>
<sequence>MLISVDTTLKDWPNQLTAETQSRHKTPQIDKRKESTNGRPMIRLKLKPKMFLDDKTMVLFLERKQDNRTDLVT</sequence>
<evidence type="ECO:0000256" key="1">
    <source>
        <dbReference type="SAM" id="MobiDB-lite"/>
    </source>
</evidence>
<reference evidence="3" key="1">
    <citation type="submission" date="2022-11" db="UniProtKB">
        <authorList>
            <consortium name="WormBaseParasite"/>
        </authorList>
    </citation>
    <scope>IDENTIFICATION</scope>
</reference>
<evidence type="ECO:0000313" key="2">
    <source>
        <dbReference type="Proteomes" id="UP000887565"/>
    </source>
</evidence>
<feature type="compositionally biased region" description="Basic and acidic residues" evidence="1">
    <location>
        <begin position="27"/>
        <end position="36"/>
    </location>
</feature>
<name>A0A915HLK3_ROMCU</name>
<accession>A0A915HLK3</accession>
<dbReference type="WBParaSite" id="nRc.2.0.1.t02853-RA">
    <property type="protein sequence ID" value="nRc.2.0.1.t02853-RA"/>
    <property type="gene ID" value="nRc.2.0.1.g02853"/>
</dbReference>
<proteinExistence type="predicted"/>
<evidence type="ECO:0000313" key="3">
    <source>
        <dbReference type="WBParaSite" id="nRc.2.0.1.t02853-RA"/>
    </source>
</evidence>
<protein>
    <submittedName>
        <fullName evidence="3">Uncharacterized protein</fullName>
    </submittedName>
</protein>